<evidence type="ECO:0000313" key="1">
    <source>
        <dbReference type="EMBL" id="KIE41295.1"/>
    </source>
</evidence>
<sequence>MHIGLASVSVLAGLVLCSPASVRAGISGEAELGYVRYEADANGSRISDAHSFYQRYSLLYETSGELYKGRVGRYDLALGYEWGSFDTKIKNPSNPTDPQTNYNPSVSAGHLLYRGEVVLDPLELPLRLRAYSYDTNRINMHEDLSGIDGSSIFAPRLITNLYDGMHINSGATLVFGVKNGLTNGYNAIFRHIPLVMLDYRDDVNRDLKSLAPVDTRMRRLAFVSLNKRDNWFHYRTTDFRDYLNTDQSFKETQMQIGTVDHLLARRWIDLTNWVKISADGQFTKHASSMPANSFEAYELNLFAVASRKTWDARTFSSFSRLLDDEGITLERTVPFYASGVLGADVDWKASLYSNEKKIQSPSGSVVNNSNYSASVRADMFRRSPFTLGVVVRGESTESYGSKLLSFEGGVETASTARLSRDYSLSGSYTVKYFDATGGTGSGDGYLNQNLLGRVAYAASPTWRFEVEEDLSAASGTNPRNFNNSAITVNSGFSSGTSTVSGSAISFQRRNSEIDEYVRSVTTVSAAWRPFTRTSLSFSVSEDVLMQSGAPTDFLTTFRSTIDYSTPTFLARMRNSYNVRMVGGESIDYLESVGTLEYRPVRQLEGLLTYTYNVGDVDVNTRSEFLDLRQRLGYSFYTLSGANRKLLELYEEFTYNRTLNTGTVANELNTTRRFTLGVRYFPLRSLFVGADARYSLIEPGSITEQLYTGVVGLNFRKLQANLEYTYGKRDGSDNRIEKRIAANVKKFF</sequence>
<comment type="caution">
    <text evidence="1">The sequence shown here is derived from an EMBL/GenBank/DDBJ whole genome shotgun (WGS) entry which is preliminary data.</text>
</comment>
<reference evidence="1 2" key="1">
    <citation type="submission" date="2015-01" db="EMBL/GenBank/DDBJ databases">
        <title>Genome sequence of the anaerobic bacterium Geobacter soli GSS01, a dissimilatory Fe(III) reducer from soil.</title>
        <authorList>
            <person name="Yang G."/>
            <person name="Zhou S."/>
        </authorList>
    </citation>
    <scope>NUCLEOTIDE SEQUENCE [LARGE SCALE GENOMIC DNA]</scope>
    <source>
        <strain evidence="1 2">GSS01</strain>
    </source>
</reference>
<evidence type="ECO:0000313" key="2">
    <source>
        <dbReference type="Proteomes" id="UP000031433"/>
    </source>
</evidence>
<keyword evidence="2" id="KW-1185">Reference proteome</keyword>
<name>A0A0C1U0B8_9BACT</name>
<dbReference type="AlphaFoldDB" id="A0A0C1U0B8"/>
<protein>
    <submittedName>
        <fullName evidence="1">Uncharacterized protein</fullName>
    </submittedName>
</protein>
<organism evidence="1 2">
    <name type="scientific">Geobacter soli</name>
    <dbReference type="NCBI Taxonomy" id="1510391"/>
    <lineage>
        <taxon>Bacteria</taxon>
        <taxon>Pseudomonadati</taxon>
        <taxon>Thermodesulfobacteriota</taxon>
        <taxon>Desulfuromonadia</taxon>
        <taxon>Geobacterales</taxon>
        <taxon>Geobacteraceae</taxon>
        <taxon>Geobacter</taxon>
    </lineage>
</organism>
<dbReference type="Proteomes" id="UP000031433">
    <property type="component" value="Unassembled WGS sequence"/>
</dbReference>
<accession>A0A0C1U0B8</accession>
<gene>
    <name evidence="1" type="ORF">SE37_00910</name>
</gene>
<proteinExistence type="predicted"/>
<dbReference type="EMBL" id="JXBL01000001">
    <property type="protein sequence ID" value="KIE41295.1"/>
    <property type="molecule type" value="Genomic_DNA"/>
</dbReference>